<evidence type="ECO:0000259" key="5">
    <source>
        <dbReference type="Pfam" id="PF04073"/>
    </source>
</evidence>
<keyword evidence="7" id="KW-1185">Reference proteome</keyword>
<organism evidence="6 7">
    <name type="scientific">Fluctibacter halophilus</name>
    <dbReference type="NCBI Taxonomy" id="226011"/>
    <lineage>
        <taxon>Bacteria</taxon>
        <taxon>Pseudomonadati</taxon>
        <taxon>Pseudomonadota</taxon>
        <taxon>Gammaproteobacteria</taxon>
        <taxon>Alteromonadales</taxon>
        <taxon>Alteromonadaceae</taxon>
        <taxon>Fluctibacter</taxon>
    </lineage>
</organism>
<evidence type="ECO:0000256" key="2">
    <source>
        <dbReference type="ARBA" id="ARBA00022917"/>
    </source>
</evidence>
<reference evidence="6 7" key="1">
    <citation type="submission" date="2021-10" db="EMBL/GenBank/DDBJ databases">
        <title>Draft genome of Aestuariibacter halophilus JC2043.</title>
        <authorList>
            <person name="Emsley S.A."/>
            <person name="Pfannmuller K.M."/>
            <person name="Ushijima B."/>
            <person name="Saw J.H."/>
            <person name="Videau P."/>
        </authorList>
    </citation>
    <scope>NUCLEOTIDE SEQUENCE [LARGE SCALE GENOMIC DNA]</scope>
    <source>
        <strain evidence="6 7">JC2043</strain>
    </source>
</reference>
<evidence type="ECO:0000256" key="4">
    <source>
        <dbReference type="PIRNR" id="PIRNR006181"/>
    </source>
</evidence>
<keyword evidence="2 4" id="KW-0648">Protein biosynthesis</keyword>
<dbReference type="PIRSF" id="PIRSF006181">
    <property type="entry name" value="EbsC_YbaK"/>
    <property type="match status" value="1"/>
</dbReference>
<comment type="similarity">
    <text evidence="1 4">Belongs to the prolyl-tRNA editing family. YbaK/EbsC subfamily.</text>
</comment>
<dbReference type="PANTHER" id="PTHR30411">
    <property type="entry name" value="CYTOPLASMIC PROTEIN"/>
    <property type="match status" value="1"/>
</dbReference>
<evidence type="ECO:0000256" key="3">
    <source>
        <dbReference type="ARBA" id="ARBA00023239"/>
    </source>
</evidence>
<dbReference type="PANTHER" id="PTHR30411:SF0">
    <property type="entry name" value="CYS-TRNA(PRO)_CYS-TRNA(CYS) DEACYLASE YBAK"/>
    <property type="match status" value="1"/>
</dbReference>
<dbReference type="EC" id="4.2.-.-" evidence="4"/>
<gene>
    <name evidence="6" type="primary">ybaK</name>
    <name evidence="6" type="ORF">LJ739_07565</name>
</gene>
<dbReference type="Pfam" id="PF04073">
    <property type="entry name" value="tRNA_edit"/>
    <property type="match status" value="1"/>
</dbReference>
<dbReference type="Proteomes" id="UP001520878">
    <property type="component" value="Unassembled WGS sequence"/>
</dbReference>
<sequence length="156" mass="16571">MTPAVTLLRKRKLPHTLLEYNHDSEGASYGQEAADKLNLAPDTVFKTLIVALSGEQYAMAIVPVTHTLDLKAIAKAAGVKKASMAIPADVERMTGYVLGGVSPLGQKKHMSCYIDSSANKLETFYVSGGRRGLEIGIAPSVLGAQLRASFAPLIST</sequence>
<dbReference type="EMBL" id="JAJEWP010000001">
    <property type="protein sequence ID" value="MCC2616095.1"/>
    <property type="molecule type" value="Genomic_DNA"/>
</dbReference>
<dbReference type="Gene3D" id="3.90.960.10">
    <property type="entry name" value="YbaK/aminoacyl-tRNA synthetase-associated domain"/>
    <property type="match status" value="1"/>
</dbReference>
<dbReference type="InterPro" id="IPR007214">
    <property type="entry name" value="YbaK/aa-tRNA-synth-assoc-dom"/>
</dbReference>
<dbReference type="RefSeq" id="WP_229158757.1">
    <property type="nucleotide sequence ID" value="NZ_JAJEWP010000001.1"/>
</dbReference>
<dbReference type="InterPro" id="IPR036754">
    <property type="entry name" value="YbaK/aa-tRNA-synt-asso_dom_sf"/>
</dbReference>
<comment type="caution">
    <text evidence="6">The sequence shown here is derived from an EMBL/GenBank/DDBJ whole genome shotgun (WGS) entry which is preliminary data.</text>
</comment>
<dbReference type="NCBIfam" id="TIGR00011">
    <property type="entry name" value="YbaK_EbsC"/>
    <property type="match status" value="1"/>
</dbReference>
<proteinExistence type="inferred from homology"/>
<dbReference type="InterPro" id="IPR004369">
    <property type="entry name" value="Prolyl-tRNA_editing_YbaK/EbsC"/>
</dbReference>
<dbReference type="SUPFAM" id="SSF55826">
    <property type="entry name" value="YbaK/ProRS associated domain"/>
    <property type="match status" value="1"/>
</dbReference>
<feature type="domain" description="YbaK/aminoacyl-tRNA synthetase-associated" evidence="5">
    <location>
        <begin position="31"/>
        <end position="135"/>
    </location>
</feature>
<evidence type="ECO:0000313" key="7">
    <source>
        <dbReference type="Proteomes" id="UP001520878"/>
    </source>
</evidence>
<name>A0ABS8G8E6_9ALTE</name>
<keyword evidence="3 4" id="KW-0456">Lyase</keyword>
<evidence type="ECO:0000313" key="6">
    <source>
        <dbReference type="EMBL" id="MCC2616095.1"/>
    </source>
</evidence>
<evidence type="ECO:0000256" key="1">
    <source>
        <dbReference type="ARBA" id="ARBA00009798"/>
    </source>
</evidence>
<accession>A0ABS8G8E6</accession>
<protein>
    <recommendedName>
        <fullName evidence="4">Cys-tRNA(Pro)/Cys-tRNA(Cys) deacylase</fullName>
        <ecNumber evidence="4">4.2.-.-</ecNumber>
    </recommendedName>
</protein>
<dbReference type="CDD" id="cd00002">
    <property type="entry name" value="YbaK_deacylase"/>
    <property type="match status" value="1"/>
</dbReference>